<organism evidence="2 3">
    <name type="scientific">Cellulomonas oligotrophica</name>
    <dbReference type="NCBI Taxonomy" id="931536"/>
    <lineage>
        <taxon>Bacteria</taxon>
        <taxon>Bacillati</taxon>
        <taxon>Actinomycetota</taxon>
        <taxon>Actinomycetes</taxon>
        <taxon>Micrococcales</taxon>
        <taxon>Cellulomonadaceae</taxon>
        <taxon>Cellulomonas</taxon>
    </lineage>
</organism>
<sequence>MPPTATPTAVPEPTAAPEPEPEDPAQPTPATPGDAASVLDVVVTFSGWNDLSGAVEVGAYVPVVEDDGTCTLTLTGGSGTPTATSDGIPDASSTSCGSLTLPGSAVPSGTWTATVTYASSTSTGSSDPVTVEVP</sequence>
<proteinExistence type="predicted"/>
<feature type="compositionally biased region" description="Low complexity" evidence="1">
    <location>
        <begin position="1"/>
        <end position="13"/>
    </location>
</feature>
<feature type="compositionally biased region" description="Low complexity" evidence="1">
    <location>
        <begin position="75"/>
        <end position="87"/>
    </location>
</feature>
<evidence type="ECO:0000256" key="1">
    <source>
        <dbReference type="SAM" id="MobiDB-lite"/>
    </source>
</evidence>
<evidence type="ECO:0008006" key="4">
    <source>
        <dbReference type="Google" id="ProtNLM"/>
    </source>
</evidence>
<dbReference type="Proteomes" id="UP000618382">
    <property type="component" value="Unassembled WGS sequence"/>
</dbReference>
<comment type="caution">
    <text evidence="2">The sequence shown here is derived from an EMBL/GenBank/DDBJ whole genome shotgun (WGS) entry which is preliminary data.</text>
</comment>
<keyword evidence="3" id="KW-1185">Reference proteome</keyword>
<evidence type="ECO:0000313" key="2">
    <source>
        <dbReference type="EMBL" id="GIG33342.1"/>
    </source>
</evidence>
<dbReference type="EMBL" id="BONN01000006">
    <property type="protein sequence ID" value="GIG33342.1"/>
    <property type="molecule type" value="Genomic_DNA"/>
</dbReference>
<name>A0ABQ4DC96_9CELL</name>
<protein>
    <recommendedName>
        <fullName evidence="4">Bacterial Ig-like domain-containing protein</fullName>
    </recommendedName>
</protein>
<reference evidence="2 3" key="1">
    <citation type="submission" date="2021-01" db="EMBL/GenBank/DDBJ databases">
        <title>Whole genome shotgun sequence of Cellulomonas oligotrophica NBRC 109435.</title>
        <authorList>
            <person name="Komaki H."/>
            <person name="Tamura T."/>
        </authorList>
    </citation>
    <scope>NUCLEOTIDE SEQUENCE [LARGE SCALE GENOMIC DNA]</scope>
    <source>
        <strain evidence="2 3">NBRC 109435</strain>
    </source>
</reference>
<feature type="region of interest" description="Disordered" evidence="1">
    <location>
        <begin position="1"/>
        <end position="35"/>
    </location>
</feature>
<feature type="region of interest" description="Disordered" evidence="1">
    <location>
        <begin position="75"/>
        <end position="96"/>
    </location>
</feature>
<feature type="compositionally biased region" description="Pro residues" evidence="1">
    <location>
        <begin position="14"/>
        <end position="30"/>
    </location>
</feature>
<gene>
    <name evidence="2" type="ORF">Col01nite_25010</name>
</gene>
<accession>A0ABQ4DC96</accession>
<evidence type="ECO:0000313" key="3">
    <source>
        <dbReference type="Proteomes" id="UP000618382"/>
    </source>
</evidence>